<comment type="caution">
    <text evidence="2">The sequence shown here is derived from an EMBL/GenBank/DDBJ whole genome shotgun (WGS) entry which is preliminary data.</text>
</comment>
<name>A0A7D9JLX0_PARCT</name>
<sequence length="64" mass="7252">EKPTISLAKKEFSRQQKPSKRLLPNAHYPDHAVETTPCKLLGLLDEINFTKYLILADAGNECKK</sequence>
<accession>A0A7D9JLX0</accession>
<keyword evidence="3" id="KW-1185">Reference proteome</keyword>
<gene>
    <name evidence="2" type="ORF">PACLA_8A010505</name>
</gene>
<feature type="non-terminal residue" evidence="2">
    <location>
        <position position="1"/>
    </location>
</feature>
<feature type="compositionally biased region" description="Basic and acidic residues" evidence="1">
    <location>
        <begin position="1"/>
        <end position="14"/>
    </location>
</feature>
<protein>
    <submittedName>
        <fullName evidence="2">Uncharacterized protein</fullName>
    </submittedName>
</protein>
<reference evidence="2" key="1">
    <citation type="submission" date="2020-04" db="EMBL/GenBank/DDBJ databases">
        <authorList>
            <person name="Alioto T."/>
            <person name="Alioto T."/>
            <person name="Gomez Garrido J."/>
        </authorList>
    </citation>
    <scope>NUCLEOTIDE SEQUENCE</scope>
    <source>
        <strain evidence="2">A484AB</strain>
    </source>
</reference>
<dbReference type="AlphaFoldDB" id="A0A7D9JLX0"/>
<organism evidence="2 3">
    <name type="scientific">Paramuricea clavata</name>
    <name type="common">Red gorgonian</name>
    <name type="synonym">Violescent sea-whip</name>
    <dbReference type="NCBI Taxonomy" id="317549"/>
    <lineage>
        <taxon>Eukaryota</taxon>
        <taxon>Metazoa</taxon>
        <taxon>Cnidaria</taxon>
        <taxon>Anthozoa</taxon>
        <taxon>Octocorallia</taxon>
        <taxon>Malacalcyonacea</taxon>
        <taxon>Plexauridae</taxon>
        <taxon>Paramuricea</taxon>
    </lineage>
</organism>
<proteinExistence type="predicted"/>
<dbReference type="EMBL" id="CACRXK020017632">
    <property type="protein sequence ID" value="CAB4031436.1"/>
    <property type="molecule type" value="Genomic_DNA"/>
</dbReference>
<feature type="region of interest" description="Disordered" evidence="1">
    <location>
        <begin position="1"/>
        <end position="26"/>
    </location>
</feature>
<evidence type="ECO:0000256" key="1">
    <source>
        <dbReference type="SAM" id="MobiDB-lite"/>
    </source>
</evidence>
<evidence type="ECO:0000313" key="3">
    <source>
        <dbReference type="Proteomes" id="UP001152795"/>
    </source>
</evidence>
<evidence type="ECO:0000313" key="2">
    <source>
        <dbReference type="EMBL" id="CAB4031436.1"/>
    </source>
</evidence>
<dbReference type="Proteomes" id="UP001152795">
    <property type="component" value="Unassembled WGS sequence"/>
</dbReference>